<protein>
    <submittedName>
        <fullName evidence="1">Uncharacterized protein</fullName>
    </submittedName>
</protein>
<gene>
    <name evidence="1" type="ORF">KFV11_00315</name>
</gene>
<reference evidence="1" key="1">
    <citation type="submission" date="2021-04" db="EMBL/GenBank/DDBJ databases">
        <title>Complete Genome Sequences of Macrococcus spp. from dog and cattle.</title>
        <authorList>
            <person name="Schwendener S."/>
            <person name="Perreten V."/>
        </authorList>
    </citation>
    <scope>NUCLEOTIDE SEQUENCE</scope>
    <source>
        <strain evidence="1">Epi0143-OL</strain>
    </source>
</reference>
<accession>A0A9Q9F202</accession>
<evidence type="ECO:0000313" key="1">
    <source>
        <dbReference type="EMBL" id="UTH13856.1"/>
    </source>
</evidence>
<evidence type="ECO:0000313" key="2">
    <source>
        <dbReference type="Proteomes" id="UP001057381"/>
    </source>
</evidence>
<sequence length="46" mass="5280">MGQILLNDLLGFSEEEMKNVKIKFNQSNGIENPVDLFKENLDLLNN</sequence>
<dbReference type="Proteomes" id="UP001057381">
    <property type="component" value="Chromosome"/>
</dbReference>
<organism evidence="1 2">
    <name type="scientific">Macrococcus equipercicus</name>
    <dbReference type="NCBI Taxonomy" id="69967"/>
    <lineage>
        <taxon>Bacteria</taxon>
        <taxon>Bacillati</taxon>
        <taxon>Bacillota</taxon>
        <taxon>Bacilli</taxon>
        <taxon>Bacillales</taxon>
        <taxon>Staphylococcaceae</taxon>
        <taxon>Macrococcus</taxon>
    </lineage>
</organism>
<dbReference type="AlphaFoldDB" id="A0A9Q9F202"/>
<dbReference type="KEGG" id="mequ:KFV11_00315"/>
<dbReference type="RefSeq" id="WP_254250000.1">
    <property type="nucleotide sequence ID" value="NZ_CP073809.1"/>
</dbReference>
<name>A0A9Q9F202_9STAP</name>
<dbReference type="EMBL" id="CP073809">
    <property type="protein sequence ID" value="UTH13856.1"/>
    <property type="molecule type" value="Genomic_DNA"/>
</dbReference>
<proteinExistence type="predicted"/>